<name>A0A840A7R8_9CAUL</name>
<comment type="caution">
    <text evidence="1">The sequence shown here is derived from an EMBL/GenBank/DDBJ whole genome shotgun (WGS) entry which is preliminary data.</text>
</comment>
<dbReference type="RefSeq" id="WP_183776630.1">
    <property type="nucleotide sequence ID" value="NZ_JACIDK010000008.1"/>
</dbReference>
<evidence type="ECO:0000313" key="2">
    <source>
        <dbReference type="Proteomes" id="UP000530564"/>
    </source>
</evidence>
<dbReference type="Proteomes" id="UP000530564">
    <property type="component" value="Unassembled WGS sequence"/>
</dbReference>
<gene>
    <name evidence="1" type="ORF">GGQ61_003989</name>
</gene>
<sequence length="182" mass="19711">MSDTHTAFAGARKLASGPLSAIAPAVKAAVDAGESHVLVFNDMSGRQVDFDLRGSLGEVLERLMAEPLPRSPGRGRPKLGVTAREVTLLPSHWEWLSSQPGGASAALRRLVDQARRSGGDDKRQAQEAAHRVMFALAGDLPDFEEATRAFYAGDQDRFLALTDGWPMDVRDYVREITARAIA</sequence>
<proteinExistence type="predicted"/>
<dbReference type="InterPro" id="IPR018715">
    <property type="entry name" value="DUF2239"/>
</dbReference>
<reference evidence="1 2" key="1">
    <citation type="submission" date="2020-08" db="EMBL/GenBank/DDBJ databases">
        <title>Genomic Encyclopedia of Type Strains, Phase IV (KMG-IV): sequencing the most valuable type-strain genomes for metagenomic binning, comparative biology and taxonomic classification.</title>
        <authorList>
            <person name="Goeker M."/>
        </authorList>
    </citation>
    <scope>NUCLEOTIDE SEQUENCE [LARGE SCALE GENOMIC DNA]</scope>
    <source>
        <strain evidence="1 2">DSM 21793</strain>
    </source>
</reference>
<keyword evidence="2" id="KW-1185">Reference proteome</keyword>
<accession>A0A840A7R8</accession>
<organism evidence="1 2">
    <name type="scientific">Phenylobacterium haematophilum</name>
    <dbReference type="NCBI Taxonomy" id="98513"/>
    <lineage>
        <taxon>Bacteria</taxon>
        <taxon>Pseudomonadati</taxon>
        <taxon>Pseudomonadota</taxon>
        <taxon>Alphaproteobacteria</taxon>
        <taxon>Caulobacterales</taxon>
        <taxon>Caulobacteraceae</taxon>
        <taxon>Phenylobacterium</taxon>
    </lineage>
</organism>
<dbReference type="Pfam" id="PF09998">
    <property type="entry name" value="DUF2239"/>
    <property type="match status" value="1"/>
</dbReference>
<evidence type="ECO:0008006" key="3">
    <source>
        <dbReference type="Google" id="ProtNLM"/>
    </source>
</evidence>
<evidence type="ECO:0000313" key="1">
    <source>
        <dbReference type="EMBL" id="MBB3893247.1"/>
    </source>
</evidence>
<protein>
    <recommendedName>
        <fullName evidence="3">DUF2239 family protein</fullName>
    </recommendedName>
</protein>
<dbReference type="AlphaFoldDB" id="A0A840A7R8"/>
<dbReference type="EMBL" id="JACIDK010000008">
    <property type="protein sequence ID" value="MBB3893247.1"/>
    <property type="molecule type" value="Genomic_DNA"/>
</dbReference>